<dbReference type="EMBL" id="AB720063">
    <property type="protein sequence ID" value="BAM29117.1"/>
    <property type="molecule type" value="Genomic_DNA"/>
</dbReference>
<accession>I7GYA7</accession>
<dbReference type="GeneID" id="14297632"/>
<organism evidence="1 2">
    <name type="scientific">Xanthomonas phage CP1</name>
    <dbReference type="NCBI Taxonomy" id="2994055"/>
    <lineage>
        <taxon>Viruses</taxon>
        <taxon>Duplodnaviria</taxon>
        <taxon>Heunggongvirae</taxon>
        <taxon>Uroviricota</taxon>
        <taxon>Caudoviricetes</taxon>
        <taxon>Klementvirus</taxon>
        <taxon>Klementvirus CP1</taxon>
    </lineage>
</organism>
<sequence>MHQCSCGAGVQLLVAPCQRCCMALCSDCGLRVLWWCHRGAGMVVQLHTDGIRVVWGVMGCLQPYPSTSRSSTPMNNIFLNSFIYSPLSQLSSKGQRESIGYSFAR</sequence>
<proteinExistence type="predicted"/>
<dbReference type="RefSeq" id="YP_007238115.1">
    <property type="nucleotide sequence ID" value="NC_019933.2"/>
</dbReference>
<name>I7GYA7_9CAUD</name>
<dbReference type="Proteomes" id="UP000003122">
    <property type="component" value="Segment"/>
</dbReference>
<evidence type="ECO:0000313" key="2">
    <source>
        <dbReference type="Proteomes" id="UP000003122"/>
    </source>
</evidence>
<evidence type="ECO:0000313" key="1">
    <source>
        <dbReference type="EMBL" id="BAM29117.1"/>
    </source>
</evidence>
<protein>
    <submittedName>
        <fullName evidence="1">Uncharacterized protein</fullName>
    </submittedName>
</protein>
<keyword evidence="2" id="KW-1185">Reference proteome</keyword>
<reference evidence="1 2" key="1">
    <citation type="journal article" date="2014" name="Appl. Environ. Microbiol.">
        <title>Characterization of Bacteriophages Cp1 and Cp2, the Strain-Typing Agents for Xanthomonas axonopodis pv. citri.</title>
        <authorList>
            <person name="Ahmad A.A."/>
            <person name="Ogawa M."/>
            <person name="Kawasaki T."/>
            <person name="Fujie M."/>
            <person name="Yamada T."/>
        </authorList>
    </citation>
    <scope>NUCLEOTIDE SEQUENCE [LARGE SCALE GENOMIC DNA]</scope>
</reference>
<dbReference type="KEGG" id="vg:14297632"/>